<gene>
    <name evidence="7" type="ORF">ACFPCY_08795</name>
</gene>
<dbReference type="PANTHER" id="PTHR43189">
    <property type="entry name" value="ZINC-TYPE ALCOHOL DEHYDROGENASE-LIKE PROTEIN C1198.01-RELATED"/>
    <property type="match status" value="1"/>
</dbReference>
<evidence type="ECO:0000256" key="3">
    <source>
        <dbReference type="ARBA" id="ARBA00022833"/>
    </source>
</evidence>
<accession>A0ABV9TVH3</accession>
<name>A0ABV9TVH3_9ACTN</name>
<evidence type="ECO:0000256" key="1">
    <source>
        <dbReference type="ARBA" id="ARBA00001947"/>
    </source>
</evidence>
<keyword evidence="3" id="KW-0862">Zinc</keyword>
<dbReference type="EMBL" id="JBHSIT010000002">
    <property type="protein sequence ID" value="MFC4907416.1"/>
    <property type="molecule type" value="Genomic_DNA"/>
</dbReference>
<evidence type="ECO:0000313" key="7">
    <source>
        <dbReference type="EMBL" id="MFC4907416.1"/>
    </source>
</evidence>
<dbReference type="PANTHER" id="PTHR43189:SF2">
    <property type="entry name" value="GLUCOSE 1-DEHYDROGENASE"/>
    <property type="match status" value="1"/>
</dbReference>
<evidence type="ECO:0000313" key="8">
    <source>
        <dbReference type="Proteomes" id="UP001595872"/>
    </source>
</evidence>
<comment type="caution">
    <text evidence="7">The sequence shown here is derived from an EMBL/GenBank/DDBJ whole genome shotgun (WGS) entry which is preliminary data.</text>
</comment>
<dbReference type="Proteomes" id="UP001595872">
    <property type="component" value="Unassembled WGS sequence"/>
</dbReference>
<keyword evidence="2" id="KW-0479">Metal-binding</keyword>
<dbReference type="Gene3D" id="3.40.50.720">
    <property type="entry name" value="NAD(P)-binding Rossmann-like Domain"/>
    <property type="match status" value="1"/>
</dbReference>
<keyword evidence="8" id="KW-1185">Reference proteome</keyword>
<protein>
    <submittedName>
        <fullName evidence="7">Alcohol dehydrogenase catalytic domain-containing protein</fullName>
    </submittedName>
</protein>
<dbReference type="InterPro" id="IPR036291">
    <property type="entry name" value="NAD(P)-bd_dom_sf"/>
</dbReference>
<feature type="domain" description="Alcohol dehydrogenase-like N-terminal" evidence="5">
    <location>
        <begin position="28"/>
        <end position="140"/>
    </location>
</feature>
<dbReference type="Gene3D" id="3.90.180.10">
    <property type="entry name" value="Medium-chain alcohol dehydrogenases, catalytic domain"/>
    <property type="match status" value="1"/>
</dbReference>
<dbReference type="SUPFAM" id="SSF50129">
    <property type="entry name" value="GroES-like"/>
    <property type="match status" value="1"/>
</dbReference>
<dbReference type="Pfam" id="PF08240">
    <property type="entry name" value="ADH_N"/>
    <property type="match status" value="1"/>
</dbReference>
<sequence length="343" mass="36063">MRALRVYTAGAGRGPELADVPEPSADGDDLLVETLVLGVCGTDREIVEQGLPAAPSGRDWAVLGHESLGRVLRAPTDSGFETGDLVVGMVRRPDPVPCRFCAAQRPDLCENGRFTERGIKGLDGFGAERFTLDPRYAVRVAAGLERTAVLVEPTSVAVKAWEQADRAAGRPAERVLVLGAGPIGLLCALLGVQRGLEVHVVDRIEAGPKPEQTKALGAAYHTHVRDLAGAFDRVLECTGILIEEAIALTAPAGAACLVGGGDPRSSAALNAGALSHDLLAWNKALVGTVNAGRSHFEAAHGHLCAADRPWLESLLTDSVPIEAWPTALHPSPEAIKSVVHFHD</sequence>
<dbReference type="InterPro" id="IPR013154">
    <property type="entry name" value="ADH-like_N"/>
</dbReference>
<dbReference type="Pfam" id="PF16912">
    <property type="entry name" value="Glu_dehyd_C"/>
    <property type="match status" value="1"/>
</dbReference>
<dbReference type="InterPro" id="IPR031640">
    <property type="entry name" value="Glu_dehyd_C"/>
</dbReference>
<feature type="domain" description="Glucose dehydrogenase C-terminal" evidence="6">
    <location>
        <begin position="147"/>
        <end position="341"/>
    </location>
</feature>
<comment type="cofactor">
    <cofactor evidence="1">
        <name>Zn(2+)</name>
        <dbReference type="ChEBI" id="CHEBI:29105"/>
    </cofactor>
</comment>
<dbReference type="SUPFAM" id="SSF51735">
    <property type="entry name" value="NAD(P)-binding Rossmann-fold domains"/>
    <property type="match status" value="1"/>
</dbReference>
<evidence type="ECO:0000259" key="5">
    <source>
        <dbReference type="Pfam" id="PF08240"/>
    </source>
</evidence>
<reference evidence="8" key="1">
    <citation type="journal article" date="2019" name="Int. J. Syst. Evol. Microbiol.">
        <title>The Global Catalogue of Microorganisms (GCM) 10K type strain sequencing project: providing services to taxonomists for standard genome sequencing and annotation.</title>
        <authorList>
            <consortium name="The Broad Institute Genomics Platform"/>
            <consortium name="The Broad Institute Genome Sequencing Center for Infectious Disease"/>
            <person name="Wu L."/>
            <person name="Ma J."/>
        </authorList>
    </citation>
    <scope>NUCLEOTIDE SEQUENCE [LARGE SCALE GENOMIC DNA]</scope>
    <source>
        <strain evidence="8">KLKA75</strain>
    </source>
</reference>
<evidence type="ECO:0000256" key="4">
    <source>
        <dbReference type="ARBA" id="ARBA00023002"/>
    </source>
</evidence>
<organism evidence="7 8">
    <name type="scientific">Actinomadura gamaensis</name>
    <dbReference type="NCBI Taxonomy" id="1763541"/>
    <lineage>
        <taxon>Bacteria</taxon>
        <taxon>Bacillati</taxon>
        <taxon>Actinomycetota</taxon>
        <taxon>Actinomycetes</taxon>
        <taxon>Streptosporangiales</taxon>
        <taxon>Thermomonosporaceae</taxon>
        <taxon>Actinomadura</taxon>
    </lineage>
</organism>
<evidence type="ECO:0000256" key="2">
    <source>
        <dbReference type="ARBA" id="ARBA00022723"/>
    </source>
</evidence>
<proteinExistence type="predicted"/>
<dbReference type="RefSeq" id="WP_378253151.1">
    <property type="nucleotide sequence ID" value="NZ_JBHSIT010000002.1"/>
</dbReference>
<dbReference type="InterPro" id="IPR011032">
    <property type="entry name" value="GroES-like_sf"/>
</dbReference>
<keyword evidence="4" id="KW-0560">Oxidoreductase</keyword>
<evidence type="ECO:0000259" key="6">
    <source>
        <dbReference type="Pfam" id="PF16912"/>
    </source>
</evidence>